<evidence type="ECO:0000313" key="3">
    <source>
        <dbReference type="Proteomes" id="UP000054270"/>
    </source>
</evidence>
<dbReference type="OMA" id="YIAFNQT"/>
<keyword evidence="3" id="KW-1185">Reference proteome</keyword>
<proteinExistence type="predicted"/>
<feature type="chain" id="PRO_5002247902" evidence="1">
    <location>
        <begin position="26"/>
        <end position="251"/>
    </location>
</feature>
<dbReference type="PROSITE" id="PS51257">
    <property type="entry name" value="PROKAR_LIPOPROTEIN"/>
    <property type="match status" value="1"/>
</dbReference>
<feature type="signal peptide" evidence="1">
    <location>
        <begin position="1"/>
        <end position="25"/>
    </location>
</feature>
<dbReference type="EMBL" id="KN817640">
    <property type="protein sequence ID" value="KJA15609.1"/>
    <property type="molecule type" value="Genomic_DNA"/>
</dbReference>
<accession>A0A0D2N909</accession>
<gene>
    <name evidence="2" type="ORF">HYPSUDRAFT_148930</name>
</gene>
<evidence type="ECO:0000256" key="1">
    <source>
        <dbReference type="SAM" id="SignalP"/>
    </source>
</evidence>
<reference evidence="3" key="1">
    <citation type="submission" date="2014-04" db="EMBL/GenBank/DDBJ databases">
        <title>Evolutionary Origins and Diversification of the Mycorrhizal Mutualists.</title>
        <authorList>
            <consortium name="DOE Joint Genome Institute"/>
            <consortium name="Mycorrhizal Genomics Consortium"/>
            <person name="Kohler A."/>
            <person name="Kuo A."/>
            <person name="Nagy L.G."/>
            <person name="Floudas D."/>
            <person name="Copeland A."/>
            <person name="Barry K.W."/>
            <person name="Cichocki N."/>
            <person name="Veneault-Fourrey C."/>
            <person name="LaButti K."/>
            <person name="Lindquist E.A."/>
            <person name="Lipzen A."/>
            <person name="Lundell T."/>
            <person name="Morin E."/>
            <person name="Murat C."/>
            <person name="Riley R."/>
            <person name="Ohm R."/>
            <person name="Sun H."/>
            <person name="Tunlid A."/>
            <person name="Henrissat B."/>
            <person name="Grigoriev I.V."/>
            <person name="Hibbett D.S."/>
            <person name="Martin F."/>
        </authorList>
    </citation>
    <scope>NUCLEOTIDE SEQUENCE [LARGE SCALE GENOMIC DNA]</scope>
    <source>
        <strain evidence="3">FD-334 SS-4</strain>
    </source>
</reference>
<evidence type="ECO:0000313" key="2">
    <source>
        <dbReference type="EMBL" id="KJA15609.1"/>
    </source>
</evidence>
<sequence>MKFSTSSLFHVIEVAFLASTSLVLACEGDCIVGITNAFIGNYTAPKESVLEKIAERIVSELIPNNKENAISYLKPVIEEYNKRAYDYMENAIFKSCFHGKCLDPDTGLEPAGCPDPDCPLICGTPGSLIHFYNRLQDIAFNSTASLFNDIIVSDSAAYRQVEQRVVKAASSNRRRRFLRFKRYDLARQSGLGRERNFQDIAGRGEKEIRQDLKIYLQQFRTLLSDACGGIGNGIPNCSWKRPMGEYILSFP</sequence>
<keyword evidence="1" id="KW-0732">Signal</keyword>
<protein>
    <submittedName>
        <fullName evidence="2">Uncharacterized protein</fullName>
    </submittedName>
</protein>
<organism evidence="2 3">
    <name type="scientific">Hypholoma sublateritium (strain FD-334 SS-4)</name>
    <dbReference type="NCBI Taxonomy" id="945553"/>
    <lineage>
        <taxon>Eukaryota</taxon>
        <taxon>Fungi</taxon>
        <taxon>Dikarya</taxon>
        <taxon>Basidiomycota</taxon>
        <taxon>Agaricomycotina</taxon>
        <taxon>Agaricomycetes</taxon>
        <taxon>Agaricomycetidae</taxon>
        <taxon>Agaricales</taxon>
        <taxon>Agaricineae</taxon>
        <taxon>Strophariaceae</taxon>
        <taxon>Hypholoma</taxon>
    </lineage>
</organism>
<dbReference type="OrthoDB" id="3255642at2759"/>
<name>A0A0D2N909_HYPSF</name>
<dbReference type="AlphaFoldDB" id="A0A0D2N909"/>
<dbReference type="Proteomes" id="UP000054270">
    <property type="component" value="Unassembled WGS sequence"/>
</dbReference>